<evidence type="ECO:0000256" key="1">
    <source>
        <dbReference type="ARBA" id="ARBA00022448"/>
    </source>
</evidence>
<dbReference type="PROSITE" id="PS50893">
    <property type="entry name" value="ABC_TRANSPORTER_2"/>
    <property type="match status" value="1"/>
</dbReference>
<dbReference type="InterPro" id="IPR003439">
    <property type="entry name" value="ABC_transporter-like_ATP-bd"/>
</dbReference>
<dbReference type="PANTHER" id="PTHR42788:SF13">
    <property type="entry name" value="ALIPHATIC SULFONATES IMPORT ATP-BINDING PROTEIN SSUB"/>
    <property type="match status" value="1"/>
</dbReference>
<gene>
    <name evidence="6" type="ORF">NZH93_02470</name>
</gene>
<evidence type="ECO:0000313" key="6">
    <source>
        <dbReference type="EMBL" id="MCS7475703.1"/>
    </source>
</evidence>
<evidence type="ECO:0000259" key="5">
    <source>
        <dbReference type="PROSITE" id="PS50893"/>
    </source>
</evidence>
<dbReference type="EMBL" id="JANYMP010000001">
    <property type="protein sequence ID" value="MCS7475703.1"/>
    <property type="molecule type" value="Genomic_DNA"/>
</dbReference>
<dbReference type="Proteomes" id="UP001141259">
    <property type="component" value="Unassembled WGS sequence"/>
</dbReference>
<evidence type="ECO:0000256" key="4">
    <source>
        <dbReference type="SAM" id="MobiDB-lite"/>
    </source>
</evidence>
<feature type="region of interest" description="Disordered" evidence="4">
    <location>
        <begin position="1"/>
        <end position="30"/>
    </location>
</feature>
<dbReference type="PANTHER" id="PTHR42788">
    <property type="entry name" value="TAURINE IMPORT ATP-BINDING PROTEIN-RELATED"/>
    <property type="match status" value="1"/>
</dbReference>
<accession>A0A9X2VIK2</accession>
<evidence type="ECO:0000256" key="2">
    <source>
        <dbReference type="ARBA" id="ARBA00022741"/>
    </source>
</evidence>
<keyword evidence="2" id="KW-0547">Nucleotide-binding</keyword>
<proteinExistence type="predicted"/>
<comment type="caution">
    <text evidence="6">The sequence shown here is derived from an EMBL/GenBank/DDBJ whole genome shotgun (WGS) entry which is preliminary data.</text>
</comment>
<dbReference type="RefSeq" id="WP_259621212.1">
    <property type="nucleotide sequence ID" value="NZ_JANYMP010000001.1"/>
</dbReference>
<organism evidence="6 7">
    <name type="scientific">Umezawaea endophytica</name>
    <dbReference type="NCBI Taxonomy" id="1654476"/>
    <lineage>
        <taxon>Bacteria</taxon>
        <taxon>Bacillati</taxon>
        <taxon>Actinomycetota</taxon>
        <taxon>Actinomycetes</taxon>
        <taxon>Pseudonocardiales</taxon>
        <taxon>Pseudonocardiaceae</taxon>
        <taxon>Umezawaea</taxon>
    </lineage>
</organism>
<dbReference type="InterPro" id="IPR003593">
    <property type="entry name" value="AAA+_ATPase"/>
</dbReference>
<keyword evidence="1" id="KW-0813">Transport</keyword>
<dbReference type="SMART" id="SM00382">
    <property type="entry name" value="AAA"/>
    <property type="match status" value="1"/>
</dbReference>
<keyword evidence="3 6" id="KW-0067">ATP-binding</keyword>
<reference evidence="6" key="1">
    <citation type="submission" date="2022-08" db="EMBL/GenBank/DDBJ databases">
        <authorList>
            <person name="Tistechok S."/>
            <person name="Samborskyy M."/>
            <person name="Roman I."/>
        </authorList>
    </citation>
    <scope>NUCLEOTIDE SEQUENCE</scope>
    <source>
        <strain evidence="6">DSM 103496</strain>
    </source>
</reference>
<dbReference type="Pfam" id="PF00005">
    <property type="entry name" value="ABC_tran"/>
    <property type="match status" value="1"/>
</dbReference>
<dbReference type="InterPro" id="IPR050166">
    <property type="entry name" value="ABC_transporter_ATP-bind"/>
</dbReference>
<dbReference type="InterPro" id="IPR027417">
    <property type="entry name" value="P-loop_NTPase"/>
</dbReference>
<protein>
    <submittedName>
        <fullName evidence="6">ABC transporter ATP-binding protein</fullName>
    </submittedName>
</protein>
<evidence type="ECO:0000313" key="7">
    <source>
        <dbReference type="Proteomes" id="UP001141259"/>
    </source>
</evidence>
<dbReference type="SUPFAM" id="SSF52540">
    <property type="entry name" value="P-loop containing nucleoside triphosphate hydrolases"/>
    <property type="match status" value="1"/>
</dbReference>
<dbReference type="Gene3D" id="3.40.50.300">
    <property type="entry name" value="P-loop containing nucleotide triphosphate hydrolases"/>
    <property type="match status" value="1"/>
</dbReference>
<sequence>MPTEAAGSTTTTTSQERSMSEANSGPPAVVGSGAAISVRGVGKTYQASAGPVQALLPTDLEVAPGEFVVLLGPSGCGKTTLLRMLAGLISPTEGTIGIGDKPLFTGRNSTPDRDALGSLGFVFQAPNLMPWRKVWRNIALPLEGKGTTRAERRERAAEMAEKVGLADFLDHYPKALSGGMQQRVAIARALIHRPSILLMDEPFGALDAMTRDQMNLLLQQLWLDTGKTIVLVTHSITEAVFLADRVVLLSQRPGRVQDVVDVEFARPRDLAVTAEPHFGEQVGHLRKQLGGHR</sequence>
<name>A0A9X2VIK2_9PSEU</name>
<dbReference type="CDD" id="cd03293">
    <property type="entry name" value="ABC_NrtD_SsuB_transporters"/>
    <property type="match status" value="1"/>
</dbReference>
<feature type="domain" description="ABC transporter" evidence="5">
    <location>
        <begin position="36"/>
        <end position="276"/>
    </location>
</feature>
<keyword evidence="7" id="KW-1185">Reference proteome</keyword>
<dbReference type="GO" id="GO:0005524">
    <property type="term" value="F:ATP binding"/>
    <property type="evidence" value="ECO:0007669"/>
    <property type="project" value="UniProtKB-KW"/>
</dbReference>
<dbReference type="GO" id="GO:0016887">
    <property type="term" value="F:ATP hydrolysis activity"/>
    <property type="evidence" value="ECO:0007669"/>
    <property type="project" value="InterPro"/>
</dbReference>
<dbReference type="InterPro" id="IPR017871">
    <property type="entry name" value="ABC_transporter-like_CS"/>
</dbReference>
<evidence type="ECO:0000256" key="3">
    <source>
        <dbReference type="ARBA" id="ARBA00022840"/>
    </source>
</evidence>
<dbReference type="PROSITE" id="PS00211">
    <property type="entry name" value="ABC_TRANSPORTER_1"/>
    <property type="match status" value="1"/>
</dbReference>
<dbReference type="AlphaFoldDB" id="A0A9X2VIK2"/>